<name>A0A3T0JXW3_PSESX</name>
<evidence type="ECO:0000259" key="2">
    <source>
        <dbReference type="Pfam" id="PF00535"/>
    </source>
</evidence>
<dbReference type="InterPro" id="IPR050834">
    <property type="entry name" value="Glycosyltransf_2"/>
</dbReference>
<dbReference type="EMBL" id="CP024646">
    <property type="protein sequence ID" value="AZV28310.1"/>
    <property type="molecule type" value="Genomic_DNA"/>
</dbReference>
<proteinExistence type="predicted"/>
<dbReference type="SUPFAM" id="SSF53448">
    <property type="entry name" value="Nucleotide-diphospho-sugar transferases"/>
    <property type="match status" value="1"/>
</dbReference>
<gene>
    <name evidence="3" type="ORF">CT157_20595</name>
</gene>
<organism evidence="3 4">
    <name type="scientific">Pseudomonas syringae</name>
    <dbReference type="NCBI Taxonomy" id="317"/>
    <lineage>
        <taxon>Bacteria</taxon>
        <taxon>Pseudomonadati</taxon>
        <taxon>Pseudomonadota</taxon>
        <taxon>Gammaproteobacteria</taxon>
        <taxon>Pseudomonadales</taxon>
        <taxon>Pseudomonadaceae</taxon>
        <taxon>Pseudomonas</taxon>
    </lineage>
</organism>
<keyword evidence="3" id="KW-0808">Transferase</keyword>
<evidence type="ECO:0000313" key="4">
    <source>
        <dbReference type="Proteomes" id="UP000282760"/>
    </source>
</evidence>
<reference evidence="3 4" key="1">
    <citation type="submission" date="2017-11" db="EMBL/GenBank/DDBJ databases">
        <title>Effect of PGPRs.</title>
        <authorList>
            <person name="Oliva R."/>
            <person name="Nong J."/>
            <person name="Roman V."/>
        </authorList>
    </citation>
    <scope>NUCLEOTIDE SEQUENCE [LARGE SCALE GENOMIC DNA]</scope>
    <source>
        <strain evidence="3">Inb918</strain>
    </source>
</reference>
<feature type="domain" description="Glycosyltransferase 2-like" evidence="2">
    <location>
        <begin position="10"/>
        <end position="129"/>
    </location>
</feature>
<keyword evidence="1" id="KW-0997">Cell inner membrane</keyword>
<evidence type="ECO:0000256" key="1">
    <source>
        <dbReference type="ARBA" id="ARBA00022519"/>
    </source>
</evidence>
<dbReference type="PANTHER" id="PTHR43685:SF2">
    <property type="entry name" value="GLYCOSYLTRANSFERASE 2-LIKE DOMAIN-CONTAINING PROTEIN"/>
    <property type="match status" value="1"/>
</dbReference>
<dbReference type="Pfam" id="PF00535">
    <property type="entry name" value="Glycos_transf_2"/>
    <property type="match status" value="1"/>
</dbReference>
<dbReference type="InterPro" id="IPR029044">
    <property type="entry name" value="Nucleotide-diphossugar_trans"/>
</dbReference>
<protein>
    <submittedName>
        <fullName evidence="3">Glycosyl transferase</fullName>
    </submittedName>
</protein>
<sequence>MAVRPINVAILLAAYNGMFWIEEQVASILGQRGVEVSLFISIDPSTDGTEAWCADLAARHTCVTVLPSGDRYGGAARNFYRLVRDVDLEAFDFVAFADQDDIWSPDKLKRATNILATGNYSAYSSNVTAFWPDGRTVVLNKAQPQVAWDHIFEAAGPGCTYVFNQALVRHLKNTILVNWHALQGVTLHDWFCYAFARSHGYNWFIDPVPSMRYRQHEHNQVGANTGISTLIARYKMIHDGWWFSQVQLIVKLVGLDSDPFVRQWSRLGRWQLVRLSLSALKCRRRLRDKVLFFFTCWLTSLVGRGSE</sequence>
<dbReference type="Proteomes" id="UP000282760">
    <property type="component" value="Chromosome"/>
</dbReference>
<dbReference type="AlphaFoldDB" id="A0A3T0JXW3"/>
<keyword evidence="1" id="KW-0472">Membrane</keyword>
<dbReference type="InterPro" id="IPR001173">
    <property type="entry name" value="Glyco_trans_2-like"/>
</dbReference>
<dbReference type="PANTHER" id="PTHR43685">
    <property type="entry name" value="GLYCOSYLTRANSFERASE"/>
    <property type="match status" value="1"/>
</dbReference>
<evidence type="ECO:0000313" key="3">
    <source>
        <dbReference type="EMBL" id="AZV28310.1"/>
    </source>
</evidence>
<dbReference type="Gene3D" id="3.90.550.10">
    <property type="entry name" value="Spore Coat Polysaccharide Biosynthesis Protein SpsA, Chain A"/>
    <property type="match status" value="1"/>
</dbReference>
<accession>A0A3T0JXW3</accession>
<keyword evidence="1" id="KW-1003">Cell membrane</keyword>
<dbReference type="GO" id="GO:0016740">
    <property type="term" value="F:transferase activity"/>
    <property type="evidence" value="ECO:0007669"/>
    <property type="project" value="UniProtKB-KW"/>
</dbReference>